<dbReference type="InterPro" id="IPR029068">
    <property type="entry name" value="Glyas_Bleomycin-R_OHBP_Dase"/>
</dbReference>
<name>A0A918F2Z7_9ACTN</name>
<dbReference type="SUPFAM" id="SSF54593">
    <property type="entry name" value="Glyoxalase/Bleomycin resistance protein/Dihydroxybiphenyl dioxygenase"/>
    <property type="match status" value="1"/>
</dbReference>
<evidence type="ECO:0000313" key="3">
    <source>
        <dbReference type="Proteomes" id="UP000656732"/>
    </source>
</evidence>
<accession>A0A918F2Z7</accession>
<dbReference type="CDD" id="cd08349">
    <property type="entry name" value="BLMA_like"/>
    <property type="match status" value="1"/>
</dbReference>
<organism evidence="2 3">
    <name type="scientific">Streptomyces pilosus</name>
    <dbReference type="NCBI Taxonomy" id="28893"/>
    <lineage>
        <taxon>Bacteria</taxon>
        <taxon>Bacillati</taxon>
        <taxon>Actinomycetota</taxon>
        <taxon>Actinomycetes</taxon>
        <taxon>Kitasatosporales</taxon>
        <taxon>Streptomycetaceae</taxon>
        <taxon>Streptomyces</taxon>
    </lineage>
</organism>
<evidence type="ECO:0008006" key="4">
    <source>
        <dbReference type="Google" id="ProtNLM"/>
    </source>
</evidence>
<dbReference type="NCBIfam" id="NF033156">
    <property type="entry name" value="ble_BLMA_gen"/>
    <property type="match status" value="1"/>
</dbReference>
<keyword evidence="3" id="KW-1185">Reference proteome</keyword>
<protein>
    <recommendedName>
        <fullName evidence="4">VOC domain-containing protein</fullName>
    </recommendedName>
</protein>
<reference evidence="2" key="1">
    <citation type="journal article" date="2014" name="Int. J. Syst. Evol. Microbiol.">
        <title>Complete genome sequence of Corynebacterium casei LMG S-19264T (=DSM 44701T), isolated from a smear-ripened cheese.</title>
        <authorList>
            <consortium name="US DOE Joint Genome Institute (JGI-PGF)"/>
            <person name="Walter F."/>
            <person name="Albersmeier A."/>
            <person name="Kalinowski J."/>
            <person name="Ruckert C."/>
        </authorList>
    </citation>
    <scope>NUCLEOTIDE SEQUENCE</scope>
    <source>
        <strain evidence="2">JCM 4403</strain>
    </source>
</reference>
<dbReference type="EMBL" id="BMTU01000016">
    <property type="protein sequence ID" value="GGR03416.1"/>
    <property type="molecule type" value="Genomic_DNA"/>
</dbReference>
<dbReference type="GO" id="GO:0046677">
    <property type="term" value="P:response to antibiotic"/>
    <property type="evidence" value="ECO:0007669"/>
    <property type="project" value="UniProtKB-KW"/>
</dbReference>
<gene>
    <name evidence="2" type="ORF">GCM10010280_59300</name>
</gene>
<dbReference type="AlphaFoldDB" id="A0A918F2Z7"/>
<sequence length="132" mass="14671">MAVLVSGVPVLTALDVSTTQKFWIEVLGFTEEFLTEDFGSVSRDGVELFICSVEDQVVPDNTQAWLRVRDIDALHAEWSARVSSDYADASHPAMTAIREVPWGREFGLRDPAGNLVHFSELSETAETTRTVR</sequence>
<reference evidence="2" key="2">
    <citation type="submission" date="2020-09" db="EMBL/GenBank/DDBJ databases">
        <authorList>
            <person name="Sun Q."/>
            <person name="Ohkuma M."/>
        </authorList>
    </citation>
    <scope>NUCLEOTIDE SEQUENCE</scope>
    <source>
        <strain evidence="2">JCM 4403</strain>
    </source>
</reference>
<dbReference type="RefSeq" id="WP_189561121.1">
    <property type="nucleotide sequence ID" value="NZ_BMTU01000016.1"/>
</dbReference>
<keyword evidence="1" id="KW-0046">Antibiotic resistance</keyword>
<comment type="caution">
    <text evidence="2">The sequence shown here is derived from an EMBL/GenBank/DDBJ whole genome shotgun (WGS) entry which is preliminary data.</text>
</comment>
<proteinExistence type="predicted"/>
<dbReference type="Proteomes" id="UP000656732">
    <property type="component" value="Unassembled WGS sequence"/>
</dbReference>
<dbReference type="NCBIfam" id="NF000479">
    <property type="entry name" value="zbmA"/>
    <property type="match status" value="1"/>
</dbReference>
<evidence type="ECO:0000256" key="1">
    <source>
        <dbReference type="ARBA" id="ARBA00023251"/>
    </source>
</evidence>
<evidence type="ECO:0000313" key="2">
    <source>
        <dbReference type="EMBL" id="GGR03416.1"/>
    </source>
</evidence>
<dbReference type="InterPro" id="IPR000335">
    <property type="entry name" value="Bleomycin-R"/>
</dbReference>
<dbReference type="Gene3D" id="3.10.180.10">
    <property type="entry name" value="2,3-Dihydroxybiphenyl 1,2-Dioxygenase, domain 1"/>
    <property type="match status" value="1"/>
</dbReference>
<dbReference type="PRINTS" id="PR00311">
    <property type="entry name" value="BLEOMYCINRST"/>
</dbReference>